<organism evidence="1 2">
    <name type="scientific">Glomus cerebriforme</name>
    <dbReference type="NCBI Taxonomy" id="658196"/>
    <lineage>
        <taxon>Eukaryota</taxon>
        <taxon>Fungi</taxon>
        <taxon>Fungi incertae sedis</taxon>
        <taxon>Mucoromycota</taxon>
        <taxon>Glomeromycotina</taxon>
        <taxon>Glomeromycetes</taxon>
        <taxon>Glomerales</taxon>
        <taxon>Glomeraceae</taxon>
        <taxon>Glomus</taxon>
    </lineage>
</organism>
<protein>
    <submittedName>
        <fullName evidence="1">Uncharacterized protein</fullName>
    </submittedName>
</protein>
<dbReference type="Proteomes" id="UP000265703">
    <property type="component" value="Unassembled WGS sequence"/>
</dbReference>
<dbReference type="AlphaFoldDB" id="A0A397S8F3"/>
<accession>A0A397S8F3</accession>
<comment type="caution">
    <text evidence="1">The sequence shown here is derived from an EMBL/GenBank/DDBJ whole genome shotgun (WGS) entry which is preliminary data.</text>
</comment>
<name>A0A397S8F3_9GLOM</name>
<evidence type="ECO:0000313" key="2">
    <source>
        <dbReference type="Proteomes" id="UP000265703"/>
    </source>
</evidence>
<reference evidence="1 2" key="1">
    <citation type="submission" date="2018-06" db="EMBL/GenBank/DDBJ databases">
        <title>Comparative genomics reveals the genomic features of Rhizophagus irregularis, R. cerebriforme, R. diaphanum and Gigaspora rosea, and their symbiotic lifestyle signature.</title>
        <authorList>
            <person name="Morin E."/>
            <person name="San Clemente H."/>
            <person name="Chen E.C.H."/>
            <person name="De La Providencia I."/>
            <person name="Hainaut M."/>
            <person name="Kuo A."/>
            <person name="Kohler A."/>
            <person name="Murat C."/>
            <person name="Tang N."/>
            <person name="Roy S."/>
            <person name="Loubradou J."/>
            <person name="Henrissat B."/>
            <person name="Grigoriev I.V."/>
            <person name="Corradi N."/>
            <person name="Roux C."/>
            <person name="Martin F.M."/>
        </authorList>
    </citation>
    <scope>NUCLEOTIDE SEQUENCE [LARGE SCALE GENOMIC DNA]</scope>
    <source>
        <strain evidence="1 2">DAOM 227022</strain>
    </source>
</reference>
<sequence length="241" mass="29784">MGQFTKIKEIFEHHEVSKETLIENHEKYGKCNICKQPYVSEEKWCNDCDTKSCKIKYDDEFKKYKEKNKMEYLFASKMKKFKKLSLNERSRFKQFGLCYKCFQPCTGVDYCYDCESKRYNFKYVEFKRYTNWKKPFDFKMKKFEELSSNERSRFKEFGLCYKCFQLCTGVYSCNDCESKRYNIEYDIEFKKYKENNELEKPFDFKMKKFEELSSIKRSRFKKFGLCHECFQPYPEVEWCYY</sequence>
<feature type="non-terminal residue" evidence="1">
    <location>
        <position position="241"/>
    </location>
</feature>
<proteinExistence type="predicted"/>
<dbReference type="EMBL" id="QKYT01000747">
    <property type="protein sequence ID" value="RIA81762.1"/>
    <property type="molecule type" value="Genomic_DNA"/>
</dbReference>
<dbReference type="OrthoDB" id="2458880at2759"/>
<evidence type="ECO:0000313" key="1">
    <source>
        <dbReference type="EMBL" id="RIA81762.1"/>
    </source>
</evidence>
<gene>
    <name evidence="1" type="ORF">C1645_836445</name>
</gene>
<keyword evidence="2" id="KW-1185">Reference proteome</keyword>